<accession>A0A239C5L7</accession>
<dbReference type="EMBL" id="FZOT01000001">
    <property type="protein sequence ID" value="SNS15565.1"/>
    <property type="molecule type" value="Genomic_DNA"/>
</dbReference>
<dbReference type="PROSITE" id="PS50925">
    <property type="entry name" value="BLUF"/>
    <property type="match status" value="1"/>
</dbReference>
<dbReference type="InterPro" id="IPR007024">
    <property type="entry name" value="BLUF_domain"/>
</dbReference>
<dbReference type="InterPro" id="IPR036046">
    <property type="entry name" value="Acylphosphatase-like_dom_sf"/>
</dbReference>
<dbReference type="SMART" id="SM01034">
    <property type="entry name" value="BLUF"/>
    <property type="match status" value="1"/>
</dbReference>
<keyword evidence="3" id="KW-1185">Reference proteome</keyword>
<dbReference type="Gene3D" id="3.30.70.100">
    <property type="match status" value="1"/>
</dbReference>
<reference evidence="2 3" key="1">
    <citation type="submission" date="2017-06" db="EMBL/GenBank/DDBJ databases">
        <authorList>
            <person name="Kim H.J."/>
            <person name="Triplett B.A."/>
        </authorList>
    </citation>
    <scope>NUCLEOTIDE SEQUENCE [LARGE SCALE GENOMIC DNA]</scope>
    <source>
        <strain evidence="2 3">U15</strain>
    </source>
</reference>
<evidence type="ECO:0000259" key="1">
    <source>
        <dbReference type="PROSITE" id="PS50925"/>
    </source>
</evidence>
<protein>
    <submittedName>
        <fullName evidence="2">Sensors of blue-light using FAD</fullName>
    </submittedName>
</protein>
<gene>
    <name evidence="2" type="ORF">SAMN06265795_101278</name>
</gene>
<dbReference type="GO" id="GO:0009882">
    <property type="term" value="F:blue light photoreceptor activity"/>
    <property type="evidence" value="ECO:0007669"/>
    <property type="project" value="InterPro"/>
</dbReference>
<proteinExistence type="predicted"/>
<evidence type="ECO:0000313" key="3">
    <source>
        <dbReference type="Proteomes" id="UP000198284"/>
    </source>
</evidence>
<name>A0A239C5L7_9BURK</name>
<dbReference type="Pfam" id="PF04940">
    <property type="entry name" value="BLUF"/>
    <property type="match status" value="1"/>
</dbReference>
<dbReference type="AlphaFoldDB" id="A0A239C5L7"/>
<feature type="domain" description="BLUF" evidence="1">
    <location>
        <begin position="1"/>
        <end position="92"/>
    </location>
</feature>
<sequence length="139" mass="15636">MLSLTYLSSAVRLMGEAELVNMLKAVRPINEQLGITGLLLYRDGNIIQTLEGPDEAVEATFAKISRDQRHKDVFLLMKQAIDKRQFPNWSMGFHNVSKLSPDALNGFSAFLSDPVAAEAFRDCPEPAYQLLAMFRENMK</sequence>
<dbReference type="GO" id="GO:0071949">
    <property type="term" value="F:FAD binding"/>
    <property type="evidence" value="ECO:0007669"/>
    <property type="project" value="InterPro"/>
</dbReference>
<dbReference type="Proteomes" id="UP000198284">
    <property type="component" value="Unassembled WGS sequence"/>
</dbReference>
<dbReference type="RefSeq" id="WP_176442282.1">
    <property type="nucleotide sequence ID" value="NZ_FZOT01000001.1"/>
</dbReference>
<dbReference type="SUPFAM" id="SSF54975">
    <property type="entry name" value="Acylphosphatase/BLUF domain-like"/>
    <property type="match status" value="1"/>
</dbReference>
<evidence type="ECO:0000313" key="2">
    <source>
        <dbReference type="EMBL" id="SNS15565.1"/>
    </source>
</evidence>
<organism evidence="2 3">
    <name type="scientific">Noviherbaspirillum humi</name>
    <dbReference type="NCBI Taxonomy" id="1688639"/>
    <lineage>
        <taxon>Bacteria</taxon>
        <taxon>Pseudomonadati</taxon>
        <taxon>Pseudomonadota</taxon>
        <taxon>Betaproteobacteria</taxon>
        <taxon>Burkholderiales</taxon>
        <taxon>Oxalobacteraceae</taxon>
        <taxon>Noviherbaspirillum</taxon>
    </lineage>
</organism>